<evidence type="ECO:0000313" key="4">
    <source>
        <dbReference type="Proteomes" id="UP001604335"/>
    </source>
</evidence>
<dbReference type="PANTHER" id="PTHR11080:SF2">
    <property type="entry name" value="LD05707P"/>
    <property type="match status" value="1"/>
</dbReference>
<comment type="similarity">
    <text evidence="1">Belongs to the isochorismatase family.</text>
</comment>
<dbReference type="SUPFAM" id="SSF52499">
    <property type="entry name" value="Isochorismatase-like hydrolases"/>
    <property type="match status" value="1"/>
</dbReference>
<keyword evidence="4" id="KW-1185">Reference proteome</keyword>
<keyword evidence="2" id="KW-0378">Hydrolase</keyword>
<dbReference type="InterPro" id="IPR052347">
    <property type="entry name" value="Isochorismatase_Nicotinamidase"/>
</dbReference>
<dbReference type="PANTHER" id="PTHR11080">
    <property type="entry name" value="PYRAZINAMIDASE/NICOTINAMIDASE"/>
    <property type="match status" value="1"/>
</dbReference>
<dbReference type="Proteomes" id="UP001604335">
    <property type="component" value="Unassembled WGS sequence"/>
</dbReference>
<dbReference type="RefSeq" id="WP_393015078.1">
    <property type="nucleotide sequence ID" value="NZ_JAZAQF010000088.1"/>
</dbReference>
<evidence type="ECO:0000256" key="1">
    <source>
        <dbReference type="ARBA" id="ARBA00006336"/>
    </source>
</evidence>
<evidence type="ECO:0000256" key="2">
    <source>
        <dbReference type="ARBA" id="ARBA00022801"/>
    </source>
</evidence>
<dbReference type="InterPro" id="IPR036380">
    <property type="entry name" value="Isochorismatase-like_sf"/>
</dbReference>
<gene>
    <name evidence="3" type="ORF">VPK24_16580</name>
</gene>
<comment type="caution">
    <text evidence="3">The sequence shown here is derived from an EMBL/GenBank/DDBJ whole genome shotgun (WGS) entry which is preliminary data.</text>
</comment>
<sequence>MSLSLPIPDWFEGDRVGEVWRVPYAQLATEAQQWAKAHQITPAQEDSQRIALLMIDVQNTFCVPDFELFVGGRSGQGAVEDNIRLCKFVYRNLNLLTELIPTLDTHGVAQIFHPIFWVDAEGNHPEPLTNIDWEAVKTGRWRPNPQLQASFQLLPNAIGQSALLDRSPEAAKMHGNLTTYAAHYTKTLEDLGKYPLTIWPYHSMLGGIGHALVSAVEAACFTHAIGRQIPTRFELKGSHPLTENYSILSPEVLSDEHQQPIAQKNQALIQHLFEFDVVIIAGQAKSHCVAWTVADFLREIQTQKPEFVDRVYLLEDCMSPVVVPGVIDFTELADRTFQDFASAGMHLVRSTDPIAQWPMFNR</sequence>
<dbReference type="EMBL" id="JAZAQF010000088">
    <property type="protein sequence ID" value="MFG3819263.1"/>
    <property type="molecule type" value="Genomic_DNA"/>
</dbReference>
<reference evidence="4" key="1">
    <citation type="journal article" date="2024" name="Algal Res.">
        <title>Biochemical, toxicological and genomic investigation of a high-biomass producing Limnothrix strain isolated from Italian shallow drinking water reservoir.</title>
        <authorList>
            <person name="Simonazzi M."/>
            <person name="Shishido T.K."/>
            <person name="Delbaje E."/>
            <person name="Wahlsten M."/>
            <person name="Fewer D.P."/>
            <person name="Sivonen K."/>
            <person name="Pezzolesi L."/>
            <person name="Pistocchi R."/>
        </authorList>
    </citation>
    <scope>NUCLEOTIDE SEQUENCE [LARGE SCALE GENOMIC DNA]</scope>
    <source>
        <strain evidence="4">LRLZ20PSL1</strain>
    </source>
</reference>
<evidence type="ECO:0000313" key="3">
    <source>
        <dbReference type="EMBL" id="MFG3819263.1"/>
    </source>
</evidence>
<protein>
    <submittedName>
        <fullName evidence="3">Isochorismatase</fullName>
    </submittedName>
</protein>
<organism evidence="3 4">
    <name type="scientific">Limnothrix redekei LRLZ20PSL1</name>
    <dbReference type="NCBI Taxonomy" id="3112953"/>
    <lineage>
        <taxon>Bacteria</taxon>
        <taxon>Bacillati</taxon>
        <taxon>Cyanobacteriota</taxon>
        <taxon>Cyanophyceae</taxon>
        <taxon>Pseudanabaenales</taxon>
        <taxon>Pseudanabaenaceae</taxon>
        <taxon>Limnothrix</taxon>
    </lineage>
</organism>
<accession>A0ABW7CEJ4</accession>
<proteinExistence type="inferred from homology"/>
<dbReference type="Gene3D" id="3.40.50.850">
    <property type="entry name" value="Isochorismatase-like"/>
    <property type="match status" value="1"/>
</dbReference>
<name>A0ABW7CEJ4_9CYAN</name>